<protein>
    <recommendedName>
        <fullName evidence="12">Clp R domain-containing protein</fullName>
    </recommendedName>
</protein>
<proteinExistence type="inferred from homology"/>
<dbReference type="InterPro" id="IPR041546">
    <property type="entry name" value="ClpA/ClpB_AAA_lid"/>
</dbReference>
<evidence type="ECO:0000256" key="6">
    <source>
        <dbReference type="RuleBase" id="RU004432"/>
    </source>
</evidence>
<feature type="domain" description="Clp ATPase C-terminal" evidence="9">
    <location>
        <begin position="707"/>
        <end position="801"/>
    </location>
</feature>
<dbReference type="STRING" id="94130.A0A2Z6SFF8"/>
<keyword evidence="3 6" id="KW-0547">Nucleotide-binding</keyword>
<dbReference type="GO" id="GO:0005759">
    <property type="term" value="C:mitochondrial matrix"/>
    <property type="evidence" value="ECO:0007669"/>
    <property type="project" value="TreeGrafter"/>
</dbReference>
<dbReference type="InterPro" id="IPR001270">
    <property type="entry name" value="ClpA/B"/>
</dbReference>
<organism evidence="10 11">
    <name type="scientific">Rhizophagus clarus</name>
    <dbReference type="NCBI Taxonomy" id="94130"/>
    <lineage>
        <taxon>Eukaryota</taxon>
        <taxon>Fungi</taxon>
        <taxon>Fungi incertae sedis</taxon>
        <taxon>Mucoromycota</taxon>
        <taxon>Glomeromycotina</taxon>
        <taxon>Glomeromycetes</taxon>
        <taxon>Glomerales</taxon>
        <taxon>Glomeraceae</taxon>
        <taxon>Rhizophagus</taxon>
    </lineage>
</organism>
<dbReference type="Pfam" id="PF10431">
    <property type="entry name" value="ClpB_D2-small"/>
    <property type="match status" value="1"/>
</dbReference>
<keyword evidence="4 6" id="KW-0067">ATP-binding</keyword>
<dbReference type="PROSITE" id="PS00870">
    <property type="entry name" value="CLPAB_1"/>
    <property type="match status" value="1"/>
</dbReference>
<dbReference type="GO" id="GO:0016887">
    <property type="term" value="F:ATP hydrolysis activity"/>
    <property type="evidence" value="ECO:0007669"/>
    <property type="project" value="InterPro"/>
</dbReference>
<dbReference type="FunFam" id="3.40.50.300:FF:000010">
    <property type="entry name" value="Chaperone clpB 1, putative"/>
    <property type="match status" value="1"/>
</dbReference>
<evidence type="ECO:0000256" key="2">
    <source>
        <dbReference type="ARBA" id="ARBA00022737"/>
    </source>
</evidence>
<keyword evidence="5 6" id="KW-0143">Chaperone</keyword>
<dbReference type="InterPro" id="IPR050130">
    <property type="entry name" value="ClpA_ClpB"/>
</dbReference>
<comment type="similarity">
    <text evidence="1 6">Belongs to the ClpA/ClpB family.</text>
</comment>
<dbReference type="FunFam" id="3.40.50.300:FF:000120">
    <property type="entry name" value="ATP-dependent chaperone ClpB"/>
    <property type="match status" value="1"/>
</dbReference>
<dbReference type="EMBL" id="BEXD01004263">
    <property type="protein sequence ID" value="GBC08990.1"/>
    <property type="molecule type" value="Genomic_DNA"/>
</dbReference>
<dbReference type="GO" id="GO:0005524">
    <property type="term" value="F:ATP binding"/>
    <property type="evidence" value="ECO:0007669"/>
    <property type="project" value="UniProtKB-KW"/>
</dbReference>
<feature type="region of interest" description="Disordered" evidence="7">
    <location>
        <begin position="369"/>
        <end position="389"/>
    </location>
</feature>
<dbReference type="Pfam" id="PF07724">
    <property type="entry name" value="AAA_2"/>
    <property type="match status" value="1"/>
</dbReference>
<dbReference type="PANTHER" id="PTHR11638:SF176">
    <property type="entry name" value="HEAT SHOCK PROTEIN 78, MITOCHONDRIAL"/>
    <property type="match status" value="1"/>
</dbReference>
<evidence type="ECO:0000259" key="9">
    <source>
        <dbReference type="SMART" id="SM01086"/>
    </source>
</evidence>
<sequence length="823" mass="93066">MSRFVQKSIYISRQNNYLTSNSLKNCPILSKHVAFVQSSRYSHKCTTNSRKFFQVSNILHANFRSRYIFKRFYDGTHGAPGGIFGNQAPPTQKGSALEEFGYDLTKLAAEGKLDPVIGREEEIRRTIQAMTRLSRRTKNNPVLIGEAGVGKTAIAEGLAQRIINGEVPESIKDKRVIALDLGSIIAGSKFRGEFEDRLKTILHEVQESEGKLILFIDELHNLLGLGKAEGSIDAGNLLKPALARGILRCCGATTIDEYRKYIEKDPALARRFQSVMVVEPTVEDTISILRGLKERYEVHHGVRIADSALIAAATYSHRYITDRFLPDKAIDLIDEACSKLRLQQESKPEAIENLDRQIITLRIEMESLRKETDPTSQERREKLQKELDEKQKESDRLNLLWQEERTKLSEIKRIKSQLEQARIELEASQRQGNFSRASELRYGIIPDLEKKLPQDRDEESSESLIHERVASDDIGAVVSRMTGIPIHNLLRSERDRLLHIEEKLSQRVIGQDEAIKAVSEAIRLSRAGLQSPSRPIASFLFLGPTGVGKTELCKAIAEFLFDTESSIVRVDMSEYMEKFAVSRLVGAPPGYVGYEEGGELTEAIRRKPFAVVLLDEMEKAHRDVSNLLLQILDDGFVTDSQGRRVDFRNTIIIMTSNLGADVLAASDITEGGKVSDLTKSAVLDIVRRHFPPEFVNRIDDMVVFNRLTRMALRDIVDVRLREVQVRLKDKHIKVDVDEHAKAWLAEKGYDPVYGARPLNRLIQKKILNPLAMCLIEGSIKNHETARLRTVKVVNNEEDLIIEKNHEVSTDSSKSVIDEFNEEL</sequence>
<evidence type="ECO:0000313" key="11">
    <source>
        <dbReference type="Proteomes" id="UP000247702"/>
    </source>
</evidence>
<feature type="domain" description="AAA+ ATPase" evidence="8">
    <location>
        <begin position="137"/>
        <end position="283"/>
    </location>
</feature>
<dbReference type="InterPro" id="IPR028299">
    <property type="entry name" value="ClpA/B_CS2"/>
</dbReference>
<dbReference type="InterPro" id="IPR019489">
    <property type="entry name" value="Clp_ATPase_C"/>
</dbReference>
<gene>
    <name evidence="10" type="ORF">RclHR1_08530001</name>
</gene>
<dbReference type="Gene3D" id="3.40.50.300">
    <property type="entry name" value="P-loop containing nucleotide triphosphate hydrolases"/>
    <property type="match status" value="3"/>
</dbReference>
<dbReference type="InterPro" id="IPR018368">
    <property type="entry name" value="ClpA/B_CS1"/>
</dbReference>
<evidence type="ECO:0000313" key="10">
    <source>
        <dbReference type="EMBL" id="GBC08990.1"/>
    </source>
</evidence>
<keyword evidence="11" id="KW-1185">Reference proteome</keyword>
<name>A0A2Z6SFF8_9GLOM</name>
<evidence type="ECO:0000259" key="8">
    <source>
        <dbReference type="SMART" id="SM00382"/>
    </source>
</evidence>
<reference evidence="10 11" key="1">
    <citation type="submission" date="2017-11" db="EMBL/GenBank/DDBJ databases">
        <title>The genome of Rhizophagus clarus HR1 reveals common genetic basis of auxotrophy among arbuscular mycorrhizal fungi.</title>
        <authorList>
            <person name="Kobayashi Y."/>
        </authorList>
    </citation>
    <scope>NUCLEOTIDE SEQUENCE [LARGE SCALE GENOMIC DNA]</scope>
    <source>
        <strain evidence="10 11">HR1</strain>
    </source>
</reference>
<dbReference type="Gene3D" id="1.10.8.60">
    <property type="match status" value="1"/>
</dbReference>
<feature type="domain" description="AAA+ ATPase" evidence="8">
    <location>
        <begin position="535"/>
        <end position="675"/>
    </location>
</feature>
<dbReference type="CDD" id="cd00009">
    <property type="entry name" value="AAA"/>
    <property type="match status" value="1"/>
</dbReference>
<evidence type="ECO:0000256" key="1">
    <source>
        <dbReference type="ARBA" id="ARBA00008675"/>
    </source>
</evidence>
<dbReference type="CDD" id="cd19499">
    <property type="entry name" value="RecA-like_ClpB_Hsp104-like"/>
    <property type="match status" value="1"/>
</dbReference>
<evidence type="ECO:0000256" key="3">
    <source>
        <dbReference type="ARBA" id="ARBA00022741"/>
    </source>
</evidence>
<dbReference type="GO" id="GO:0042026">
    <property type="term" value="P:protein refolding"/>
    <property type="evidence" value="ECO:0007669"/>
    <property type="project" value="TreeGrafter"/>
</dbReference>
<dbReference type="InterPro" id="IPR027417">
    <property type="entry name" value="P-loop_NTPase"/>
</dbReference>
<evidence type="ECO:0000256" key="5">
    <source>
        <dbReference type="ARBA" id="ARBA00023186"/>
    </source>
</evidence>
<dbReference type="GO" id="GO:0034605">
    <property type="term" value="P:cellular response to heat"/>
    <property type="evidence" value="ECO:0007669"/>
    <property type="project" value="TreeGrafter"/>
</dbReference>
<dbReference type="InterPro" id="IPR003959">
    <property type="entry name" value="ATPase_AAA_core"/>
</dbReference>
<dbReference type="AlphaFoldDB" id="A0A2Z6SFF8"/>
<dbReference type="GO" id="GO:0043335">
    <property type="term" value="P:protein unfolding"/>
    <property type="evidence" value="ECO:0007669"/>
    <property type="project" value="TreeGrafter"/>
</dbReference>
<comment type="caution">
    <text evidence="10">The sequence shown here is derived from an EMBL/GenBank/DDBJ whole genome shotgun (WGS) entry which is preliminary data.</text>
</comment>
<dbReference type="SUPFAM" id="SSF52540">
    <property type="entry name" value="P-loop containing nucleoside triphosphate hydrolases"/>
    <property type="match status" value="2"/>
</dbReference>
<dbReference type="Pfam" id="PF17871">
    <property type="entry name" value="AAA_lid_9"/>
    <property type="match status" value="1"/>
</dbReference>
<keyword evidence="2" id="KW-0677">Repeat</keyword>
<dbReference type="SMART" id="SM01086">
    <property type="entry name" value="ClpB_D2-small"/>
    <property type="match status" value="1"/>
</dbReference>
<dbReference type="SMART" id="SM00382">
    <property type="entry name" value="AAA"/>
    <property type="match status" value="2"/>
</dbReference>
<dbReference type="PRINTS" id="PR00300">
    <property type="entry name" value="CLPPROTEASEA"/>
</dbReference>
<evidence type="ECO:0008006" key="12">
    <source>
        <dbReference type="Google" id="ProtNLM"/>
    </source>
</evidence>
<dbReference type="PANTHER" id="PTHR11638">
    <property type="entry name" value="ATP-DEPENDENT CLP PROTEASE"/>
    <property type="match status" value="1"/>
</dbReference>
<dbReference type="PROSITE" id="PS00871">
    <property type="entry name" value="CLPAB_2"/>
    <property type="match status" value="1"/>
</dbReference>
<accession>A0A2Z6SFF8</accession>
<dbReference type="Proteomes" id="UP000247702">
    <property type="component" value="Unassembled WGS sequence"/>
</dbReference>
<dbReference type="Pfam" id="PF00004">
    <property type="entry name" value="AAA"/>
    <property type="match status" value="1"/>
</dbReference>
<evidence type="ECO:0000256" key="7">
    <source>
        <dbReference type="SAM" id="MobiDB-lite"/>
    </source>
</evidence>
<dbReference type="InterPro" id="IPR003593">
    <property type="entry name" value="AAA+_ATPase"/>
</dbReference>
<dbReference type="FunFam" id="3.40.50.300:FF:000025">
    <property type="entry name" value="ATP-dependent Clp protease subunit"/>
    <property type="match status" value="1"/>
</dbReference>
<evidence type="ECO:0000256" key="4">
    <source>
        <dbReference type="ARBA" id="ARBA00022840"/>
    </source>
</evidence>